<dbReference type="EMBL" id="CP108473">
    <property type="protein sequence ID" value="WUS24478.1"/>
    <property type="molecule type" value="Genomic_DNA"/>
</dbReference>
<dbReference type="EMBL" id="BLIN01000005">
    <property type="protein sequence ID" value="GFE10888.1"/>
    <property type="molecule type" value="Genomic_DNA"/>
</dbReference>
<sequence>MHARQPLRLLPWPHPAGKPCYLSTDGTGYLSRLADEMEQMQLDMGSDLLDFARDLLEGNKAAPHELRFLACRLTESLRDALRVAESRGYRIPVHGDDEVVEASERTNDAESRGCGLGDC</sequence>
<organism evidence="2 4">
    <name type="scientific">Streptomyces caniferus</name>
    <dbReference type="NCBI Taxonomy" id="285557"/>
    <lineage>
        <taxon>Bacteria</taxon>
        <taxon>Bacillati</taxon>
        <taxon>Actinomycetota</taxon>
        <taxon>Actinomycetes</taxon>
        <taxon>Kitasatosporales</taxon>
        <taxon>Streptomycetaceae</taxon>
        <taxon>Streptomyces</taxon>
    </lineage>
</organism>
<evidence type="ECO:0000313" key="5">
    <source>
        <dbReference type="Proteomes" id="UP001432292"/>
    </source>
</evidence>
<keyword evidence="5" id="KW-1185">Reference proteome</keyword>
<dbReference type="AlphaFoldDB" id="A0A640SIH0"/>
<reference evidence="2 4" key="1">
    <citation type="submission" date="2019-12" db="EMBL/GenBank/DDBJ databases">
        <title>Whole genome shotgun sequence of Streptomyces caniferus NBRC 15389.</title>
        <authorList>
            <person name="Ichikawa N."/>
            <person name="Kimura A."/>
            <person name="Kitahashi Y."/>
            <person name="Komaki H."/>
            <person name="Tamura T."/>
        </authorList>
    </citation>
    <scope>NUCLEOTIDE SEQUENCE [LARGE SCALE GENOMIC DNA]</scope>
    <source>
        <strain evidence="2 4">NBRC 15389</strain>
    </source>
</reference>
<evidence type="ECO:0000256" key="1">
    <source>
        <dbReference type="SAM" id="MobiDB-lite"/>
    </source>
</evidence>
<feature type="region of interest" description="Disordered" evidence="1">
    <location>
        <begin position="100"/>
        <end position="119"/>
    </location>
</feature>
<gene>
    <name evidence="3" type="ORF">OG727_20575</name>
    <name evidence="2" type="ORF">Scani_71560</name>
</gene>
<evidence type="ECO:0000313" key="4">
    <source>
        <dbReference type="Proteomes" id="UP000435837"/>
    </source>
</evidence>
<evidence type="ECO:0000313" key="3">
    <source>
        <dbReference type="EMBL" id="WUS24478.1"/>
    </source>
</evidence>
<dbReference type="Proteomes" id="UP000435837">
    <property type="component" value="Unassembled WGS sequence"/>
</dbReference>
<dbReference type="Proteomes" id="UP001432292">
    <property type="component" value="Chromosome"/>
</dbReference>
<name>A0A640SIH0_9ACTN</name>
<feature type="compositionally biased region" description="Basic and acidic residues" evidence="1">
    <location>
        <begin position="100"/>
        <end position="111"/>
    </location>
</feature>
<reference evidence="3" key="2">
    <citation type="submission" date="2022-10" db="EMBL/GenBank/DDBJ databases">
        <title>The complete genomes of actinobacterial strains from the NBC collection.</title>
        <authorList>
            <person name="Joergensen T.S."/>
            <person name="Alvarez Arevalo M."/>
            <person name="Sterndorff E.B."/>
            <person name="Faurdal D."/>
            <person name="Vuksanovic O."/>
            <person name="Mourched A.-S."/>
            <person name="Charusanti P."/>
            <person name="Shaw S."/>
            <person name="Blin K."/>
            <person name="Weber T."/>
        </authorList>
    </citation>
    <scope>NUCLEOTIDE SEQUENCE</scope>
    <source>
        <strain evidence="3">NBC_01256</strain>
    </source>
</reference>
<evidence type="ECO:0000313" key="2">
    <source>
        <dbReference type="EMBL" id="GFE10888.1"/>
    </source>
</evidence>
<proteinExistence type="predicted"/>
<accession>A0A640SIH0</accession>
<protein>
    <submittedName>
        <fullName evidence="2">Uncharacterized protein</fullName>
    </submittedName>
</protein>